<keyword evidence="4" id="KW-0378">Hydrolase</keyword>
<dbReference type="Pfam" id="PF01435">
    <property type="entry name" value="Peptidase_M48"/>
    <property type="match status" value="1"/>
</dbReference>
<evidence type="ECO:0000256" key="3">
    <source>
        <dbReference type="ARBA" id="ARBA00022723"/>
    </source>
</evidence>
<evidence type="ECO:0000256" key="6">
    <source>
        <dbReference type="ARBA" id="ARBA00023049"/>
    </source>
</evidence>
<evidence type="ECO:0000256" key="1">
    <source>
        <dbReference type="ARBA" id="ARBA00001947"/>
    </source>
</evidence>
<comment type="caution">
    <text evidence="8">The sequence shown here is derived from an EMBL/GenBank/DDBJ whole genome shotgun (WGS) entry which is preliminary data.</text>
</comment>
<dbReference type="GO" id="GO:0046872">
    <property type="term" value="F:metal ion binding"/>
    <property type="evidence" value="ECO:0007669"/>
    <property type="project" value="UniProtKB-KW"/>
</dbReference>
<evidence type="ECO:0000256" key="2">
    <source>
        <dbReference type="ARBA" id="ARBA00022670"/>
    </source>
</evidence>
<dbReference type="Proteomes" id="UP000248840">
    <property type="component" value="Unassembled WGS sequence"/>
</dbReference>
<evidence type="ECO:0000313" key="8">
    <source>
        <dbReference type="EMBL" id="RAR71495.1"/>
    </source>
</evidence>
<evidence type="ECO:0000256" key="4">
    <source>
        <dbReference type="ARBA" id="ARBA00022801"/>
    </source>
</evidence>
<accession>A0A328YFP0</accession>
<keyword evidence="6" id="KW-0482">Metalloprotease</keyword>
<evidence type="ECO:0000259" key="7">
    <source>
        <dbReference type="Pfam" id="PF01435"/>
    </source>
</evidence>
<name>A0A328YFP0_9FLAO</name>
<proteinExistence type="predicted"/>
<dbReference type="RefSeq" id="WP_112113343.1">
    <property type="nucleotide sequence ID" value="NZ_QLSZ01000007.1"/>
</dbReference>
<gene>
    <name evidence="8" type="ORF">CLV55_10751</name>
</gene>
<dbReference type="GO" id="GO:0006508">
    <property type="term" value="P:proteolysis"/>
    <property type="evidence" value="ECO:0007669"/>
    <property type="project" value="UniProtKB-KW"/>
</dbReference>
<dbReference type="Gene3D" id="1.25.40.10">
    <property type="entry name" value="Tetratricopeptide repeat domain"/>
    <property type="match status" value="1"/>
</dbReference>
<protein>
    <submittedName>
        <fullName evidence="8">Peptidase M48-like protein</fullName>
    </submittedName>
</protein>
<keyword evidence="3" id="KW-0479">Metal-binding</keyword>
<dbReference type="AlphaFoldDB" id="A0A328YFP0"/>
<dbReference type="InterPro" id="IPR011990">
    <property type="entry name" value="TPR-like_helical_dom_sf"/>
</dbReference>
<sequence length="510" mass="58774">MQFKTSILLCFFIGISYGQTKNEVLAQKVFNNITNSVGNNFPSPPKLNFINSVDKIAYTYNGSVFLEKKALNLLCSFDDSQDALAYVLSHELAHHYLNHTWMKNIGFTYTSELKNQLNKDVKSINNRKIEETQADLFGGFFSQISGYNSLTIAENVLKLLYKNYNLPETIEGYPSLTDRENIVKNNLEELDKLSIVFKMGNLMVATEDYKNALKCYEHILSKKFTSREIYNNLGAIYLKQAIDFDDNLSKYSFPILFEENTRATTKDIYRRFDGLSESKIKDTIIYHLNLADDAFNRSSVLDKNFMKPKVNLLISELINNKITKTNLDLDFGKRLEQLKLSITDENDINLLSFYLGLVPKIDENEKIKKSSIISKYNKEVFHNTTSSDSLQNLNVKNEFSNLINELKFTHLNKVDKTISSGDGINIKINKTTNYEVYEYNKSKYFIEVSKANLSKINGLSENLDKDAIFTKFGKPTSIYKINNLLYLNYSKNKFVIVLSENQLLEIIYYN</sequence>
<evidence type="ECO:0000313" key="9">
    <source>
        <dbReference type="Proteomes" id="UP000248840"/>
    </source>
</evidence>
<dbReference type="GO" id="GO:0004222">
    <property type="term" value="F:metalloendopeptidase activity"/>
    <property type="evidence" value="ECO:0007669"/>
    <property type="project" value="InterPro"/>
</dbReference>
<dbReference type="InterPro" id="IPR001915">
    <property type="entry name" value="Peptidase_M48"/>
</dbReference>
<dbReference type="SUPFAM" id="SSF48452">
    <property type="entry name" value="TPR-like"/>
    <property type="match status" value="1"/>
</dbReference>
<dbReference type="EMBL" id="QLSZ01000007">
    <property type="protein sequence ID" value="RAR71495.1"/>
    <property type="molecule type" value="Genomic_DNA"/>
</dbReference>
<organism evidence="8 9">
    <name type="scientific">Flavobacterium aciduliphilum</name>
    <dbReference type="NCBI Taxonomy" id="1101402"/>
    <lineage>
        <taxon>Bacteria</taxon>
        <taxon>Pseudomonadati</taxon>
        <taxon>Bacteroidota</taxon>
        <taxon>Flavobacteriia</taxon>
        <taxon>Flavobacteriales</taxon>
        <taxon>Flavobacteriaceae</taxon>
        <taxon>Flavobacterium</taxon>
    </lineage>
</organism>
<comment type="cofactor">
    <cofactor evidence="1">
        <name>Zn(2+)</name>
        <dbReference type="ChEBI" id="CHEBI:29105"/>
    </cofactor>
</comment>
<dbReference type="OrthoDB" id="910748at2"/>
<reference evidence="8 9" key="1">
    <citation type="submission" date="2018-06" db="EMBL/GenBank/DDBJ databases">
        <title>Genomic Encyclopedia of Archaeal and Bacterial Type Strains, Phase II (KMG-II): from individual species to whole genera.</title>
        <authorList>
            <person name="Goeker M."/>
        </authorList>
    </citation>
    <scope>NUCLEOTIDE SEQUENCE [LARGE SCALE GENOMIC DNA]</scope>
    <source>
        <strain evidence="8 9">DSM 25663</strain>
    </source>
</reference>
<keyword evidence="5" id="KW-0862">Zinc</keyword>
<keyword evidence="2" id="KW-0645">Protease</keyword>
<feature type="domain" description="Peptidase M48" evidence="7">
    <location>
        <begin position="40"/>
        <end position="105"/>
    </location>
</feature>
<keyword evidence="9" id="KW-1185">Reference proteome</keyword>
<evidence type="ECO:0000256" key="5">
    <source>
        <dbReference type="ARBA" id="ARBA00022833"/>
    </source>
</evidence>